<dbReference type="HAMAP" id="MF_01966">
    <property type="entry name" value="NADHX_epimerase"/>
    <property type="match status" value="1"/>
</dbReference>
<keyword evidence="12 17" id="KW-0456">Lyase</keyword>
<evidence type="ECO:0000256" key="9">
    <source>
        <dbReference type="ARBA" id="ARBA00022958"/>
    </source>
</evidence>
<dbReference type="HAMAP" id="MF_01965">
    <property type="entry name" value="NADHX_dehydratase"/>
    <property type="match status" value="1"/>
</dbReference>
<comment type="catalytic activity">
    <reaction evidence="1 18 19">
        <text>(6R)-NADHX = (6S)-NADHX</text>
        <dbReference type="Rhea" id="RHEA:32215"/>
        <dbReference type="ChEBI" id="CHEBI:64074"/>
        <dbReference type="ChEBI" id="CHEBI:64075"/>
        <dbReference type="EC" id="5.1.99.6"/>
    </reaction>
</comment>
<keyword evidence="22" id="KW-0418">Kinase</keyword>
<keyword evidence="7 17" id="KW-0067">ATP-binding</keyword>
<dbReference type="InterPro" id="IPR000631">
    <property type="entry name" value="CARKD"/>
</dbReference>
<keyword evidence="10 17" id="KW-0520">NAD</keyword>
<comment type="function">
    <text evidence="18">Catalyzes the epimerization of the S- and R-forms of NAD(P)HX, a damaged form of NAD(P)H that is a result of enzymatic or heat-dependent hydration. This is a prerequisite for the S-specific NAD(P)H-hydrate dehydratase to allow the repair of both epimers of NAD(P)HX.</text>
</comment>
<dbReference type="Pfam" id="PF01256">
    <property type="entry name" value="Carb_kinase"/>
    <property type="match status" value="1"/>
</dbReference>
<evidence type="ECO:0000256" key="8">
    <source>
        <dbReference type="ARBA" id="ARBA00022857"/>
    </source>
</evidence>
<keyword evidence="13" id="KW-0511">Multifunctional enzyme</keyword>
<feature type="binding site" evidence="18">
    <location>
        <begin position="58"/>
        <end position="62"/>
    </location>
    <ligand>
        <name>(6S)-NADPHX</name>
        <dbReference type="ChEBI" id="CHEBI:64076"/>
    </ligand>
</feature>
<feature type="binding site" evidence="18">
    <location>
        <begin position="131"/>
        <end position="137"/>
    </location>
    <ligand>
        <name>(6S)-NADPHX</name>
        <dbReference type="ChEBI" id="CHEBI:64076"/>
    </ligand>
</feature>
<dbReference type="PANTHER" id="PTHR12592:SF0">
    <property type="entry name" value="ATP-DEPENDENT (S)-NAD(P)H-HYDRATE DEHYDRATASE"/>
    <property type="match status" value="1"/>
</dbReference>
<comment type="similarity">
    <text evidence="17">Belongs to the NnrD/CARKD family.</text>
</comment>
<dbReference type="AlphaFoldDB" id="A0A5S5C9A3"/>
<keyword evidence="5 18" id="KW-0479">Metal-binding</keyword>
<dbReference type="EMBL" id="VNHU01000003">
    <property type="protein sequence ID" value="TYP75198.1"/>
    <property type="molecule type" value="Genomic_DNA"/>
</dbReference>
<dbReference type="InterPro" id="IPR030677">
    <property type="entry name" value="Nnr"/>
</dbReference>
<dbReference type="CDD" id="cd01171">
    <property type="entry name" value="YXKO-related"/>
    <property type="match status" value="1"/>
</dbReference>
<evidence type="ECO:0000256" key="18">
    <source>
        <dbReference type="HAMAP-Rule" id="MF_01966"/>
    </source>
</evidence>
<dbReference type="InterPro" id="IPR029056">
    <property type="entry name" value="Ribokinase-like"/>
</dbReference>
<feature type="binding site" evidence="17">
    <location>
        <position position="377"/>
    </location>
    <ligand>
        <name>(6S)-NADPHX</name>
        <dbReference type="ChEBI" id="CHEBI:64076"/>
    </ligand>
</feature>
<dbReference type="Pfam" id="PF03853">
    <property type="entry name" value="YjeF_N"/>
    <property type="match status" value="1"/>
</dbReference>
<evidence type="ECO:0000256" key="6">
    <source>
        <dbReference type="ARBA" id="ARBA00022741"/>
    </source>
</evidence>
<comment type="similarity">
    <text evidence="18">Belongs to the NnrE/AIBP family.</text>
</comment>
<feature type="binding site" evidence="17">
    <location>
        <position position="441"/>
    </location>
    <ligand>
        <name>(6S)-NADPHX</name>
        <dbReference type="ChEBI" id="CHEBI:64076"/>
    </ligand>
</feature>
<comment type="function">
    <text evidence="17">Catalyzes the dehydration of the S-form of NAD(P)HX at the expense of ADP, which is converted to AMP. Together with NAD(P)HX epimerase, which catalyzes the epimerization of the S- and R-forms, the enzyme allows the repair of both epimers of NAD(P)HX, a damaged form of NAD(P)H that is a result of enzymatic or heat-dependent hydration.</text>
</comment>
<evidence type="ECO:0000256" key="11">
    <source>
        <dbReference type="ARBA" id="ARBA00023235"/>
    </source>
</evidence>
<feature type="binding site" evidence="17">
    <location>
        <position position="440"/>
    </location>
    <ligand>
        <name>AMP</name>
        <dbReference type="ChEBI" id="CHEBI:456215"/>
    </ligand>
</feature>
<comment type="cofactor">
    <cofactor evidence="18 19">
        <name>K(+)</name>
        <dbReference type="ChEBI" id="CHEBI:29103"/>
    </cofactor>
    <text evidence="18 19">Binds 1 potassium ion per subunit.</text>
</comment>
<dbReference type="EC" id="5.1.99.6" evidence="19"/>
<evidence type="ECO:0000256" key="16">
    <source>
        <dbReference type="ARBA" id="ARBA00049209"/>
    </source>
</evidence>
<feature type="domain" description="YjeF N-terminal" evidence="21">
    <location>
        <begin position="9"/>
        <end position="218"/>
    </location>
</feature>
<feature type="binding site" evidence="18">
    <location>
        <position position="163"/>
    </location>
    <ligand>
        <name>K(+)</name>
        <dbReference type="ChEBI" id="CHEBI:29103"/>
    </ligand>
</feature>
<dbReference type="EC" id="4.2.1.136" evidence="19"/>
<comment type="catalytic activity">
    <reaction evidence="16 17 19">
        <text>(6S)-NADPHX + ADP = AMP + phosphate + NADPH + H(+)</text>
        <dbReference type="Rhea" id="RHEA:32235"/>
        <dbReference type="ChEBI" id="CHEBI:15378"/>
        <dbReference type="ChEBI" id="CHEBI:43474"/>
        <dbReference type="ChEBI" id="CHEBI:57783"/>
        <dbReference type="ChEBI" id="CHEBI:64076"/>
        <dbReference type="ChEBI" id="CHEBI:456215"/>
        <dbReference type="ChEBI" id="CHEBI:456216"/>
        <dbReference type="EC" id="4.2.1.136"/>
    </reaction>
</comment>
<dbReference type="RefSeq" id="WP_148782192.1">
    <property type="nucleotide sequence ID" value="NZ_VNHU01000003.1"/>
</dbReference>
<dbReference type="GO" id="GO:0005524">
    <property type="term" value="F:ATP binding"/>
    <property type="evidence" value="ECO:0007669"/>
    <property type="project" value="UniProtKB-UniRule"/>
</dbReference>
<comment type="cofactor">
    <cofactor evidence="17">
        <name>Mg(2+)</name>
        <dbReference type="ChEBI" id="CHEBI:18420"/>
    </cofactor>
</comment>
<dbReference type="GO" id="GO:0046872">
    <property type="term" value="F:metal ion binding"/>
    <property type="evidence" value="ECO:0007669"/>
    <property type="project" value="UniProtKB-UniRule"/>
</dbReference>
<evidence type="ECO:0000256" key="19">
    <source>
        <dbReference type="PIRNR" id="PIRNR017184"/>
    </source>
</evidence>
<feature type="binding site" evidence="18">
    <location>
        <position position="59"/>
    </location>
    <ligand>
        <name>K(+)</name>
        <dbReference type="ChEBI" id="CHEBI:29103"/>
    </ligand>
</feature>
<dbReference type="Proteomes" id="UP000324376">
    <property type="component" value="Unassembled WGS sequence"/>
</dbReference>
<dbReference type="Gene3D" id="3.40.1190.20">
    <property type="match status" value="1"/>
</dbReference>
<evidence type="ECO:0000259" key="21">
    <source>
        <dbReference type="PROSITE" id="PS51385"/>
    </source>
</evidence>
<evidence type="ECO:0000256" key="5">
    <source>
        <dbReference type="ARBA" id="ARBA00022723"/>
    </source>
</evidence>
<dbReference type="OrthoDB" id="9806925at2"/>
<dbReference type="SUPFAM" id="SSF53613">
    <property type="entry name" value="Ribokinase-like"/>
    <property type="match status" value="1"/>
</dbReference>
<accession>A0A5S5C9A3</accession>
<dbReference type="PIRSF" id="PIRSF017184">
    <property type="entry name" value="Nnr"/>
    <property type="match status" value="1"/>
</dbReference>
<evidence type="ECO:0000256" key="14">
    <source>
        <dbReference type="ARBA" id="ARBA00025153"/>
    </source>
</evidence>
<evidence type="ECO:0000256" key="3">
    <source>
        <dbReference type="ARBA" id="ARBA00006001"/>
    </source>
</evidence>
<evidence type="ECO:0000256" key="13">
    <source>
        <dbReference type="ARBA" id="ARBA00023268"/>
    </source>
</evidence>
<dbReference type="PROSITE" id="PS51385">
    <property type="entry name" value="YJEF_N"/>
    <property type="match status" value="1"/>
</dbReference>
<evidence type="ECO:0000256" key="2">
    <source>
        <dbReference type="ARBA" id="ARBA00000909"/>
    </source>
</evidence>
<evidence type="ECO:0000256" key="7">
    <source>
        <dbReference type="ARBA" id="ARBA00022840"/>
    </source>
</evidence>
<proteinExistence type="inferred from homology"/>
<evidence type="ECO:0000313" key="22">
    <source>
        <dbReference type="EMBL" id="TYP75198.1"/>
    </source>
</evidence>
<feature type="binding site" evidence="17">
    <location>
        <position position="326"/>
    </location>
    <ligand>
        <name>(6S)-NADPHX</name>
        <dbReference type="ChEBI" id="CHEBI:64076"/>
    </ligand>
</feature>
<evidence type="ECO:0000313" key="23">
    <source>
        <dbReference type="Proteomes" id="UP000324376"/>
    </source>
</evidence>
<evidence type="ECO:0000259" key="20">
    <source>
        <dbReference type="PROSITE" id="PS51383"/>
    </source>
</evidence>
<dbReference type="GO" id="GO:0046496">
    <property type="term" value="P:nicotinamide nucleotide metabolic process"/>
    <property type="evidence" value="ECO:0007669"/>
    <property type="project" value="UniProtKB-UniRule"/>
</dbReference>
<dbReference type="NCBIfam" id="TIGR00196">
    <property type="entry name" value="yjeF_cterm"/>
    <property type="match status" value="1"/>
</dbReference>
<dbReference type="PANTHER" id="PTHR12592">
    <property type="entry name" value="ATP-DEPENDENT (S)-NAD(P)H-HYDRATE DEHYDRATASE FAMILY MEMBER"/>
    <property type="match status" value="1"/>
</dbReference>
<dbReference type="InterPro" id="IPR004443">
    <property type="entry name" value="YjeF_N_dom"/>
</dbReference>
<evidence type="ECO:0000256" key="1">
    <source>
        <dbReference type="ARBA" id="ARBA00000013"/>
    </source>
</evidence>
<comment type="catalytic activity">
    <reaction evidence="15 17 19">
        <text>(6S)-NADHX + ADP = AMP + phosphate + NADH + H(+)</text>
        <dbReference type="Rhea" id="RHEA:32223"/>
        <dbReference type="ChEBI" id="CHEBI:15378"/>
        <dbReference type="ChEBI" id="CHEBI:43474"/>
        <dbReference type="ChEBI" id="CHEBI:57945"/>
        <dbReference type="ChEBI" id="CHEBI:64074"/>
        <dbReference type="ChEBI" id="CHEBI:456215"/>
        <dbReference type="ChEBI" id="CHEBI:456216"/>
        <dbReference type="EC" id="4.2.1.136"/>
    </reaction>
</comment>
<keyword evidence="6 17" id="KW-0547">Nucleotide-binding</keyword>
<dbReference type="GO" id="GO:0052855">
    <property type="term" value="F:ADP-dependent NAD(P)H-hydrate dehydratase activity"/>
    <property type="evidence" value="ECO:0007669"/>
    <property type="project" value="UniProtKB-UniRule"/>
</dbReference>
<comment type="function">
    <text evidence="14 19">Bifunctional enzyme that catalyzes the epimerization of the S- and R-forms of NAD(P)HX and the dehydration of the S-form of NAD(P)HX at the expense of ADP, which is converted to AMP. This allows the repair of both epimers of NAD(P)HX, a damaged form of NAD(P)H that is a result of enzymatic or heat-dependent hydration.</text>
</comment>
<comment type="catalytic activity">
    <reaction evidence="2 18 19">
        <text>(6R)-NADPHX = (6S)-NADPHX</text>
        <dbReference type="Rhea" id="RHEA:32227"/>
        <dbReference type="ChEBI" id="CHEBI:64076"/>
        <dbReference type="ChEBI" id="CHEBI:64077"/>
        <dbReference type="EC" id="5.1.99.6"/>
    </reaction>
</comment>
<comment type="caution">
    <text evidence="17">Lacks conserved residue(s) required for the propagation of feature annotation.</text>
</comment>
<reference evidence="22 23" key="1">
    <citation type="submission" date="2019-07" db="EMBL/GenBank/DDBJ databases">
        <title>Genomic Encyclopedia of Archaeal and Bacterial Type Strains, Phase II (KMG-II): from individual species to whole genera.</title>
        <authorList>
            <person name="Goeker M."/>
        </authorList>
    </citation>
    <scope>NUCLEOTIDE SEQUENCE [LARGE SCALE GENOMIC DNA]</scope>
    <source>
        <strain evidence="22 23">DSM 17527</strain>
    </source>
</reference>
<comment type="subunit">
    <text evidence="17">Homotetramer.</text>
</comment>
<comment type="similarity">
    <text evidence="4 19">In the C-terminal section; belongs to the NnrD/CARKD family.</text>
</comment>
<keyword evidence="22" id="KW-0808">Transferase</keyword>
<feature type="domain" description="YjeF C-terminal" evidence="20">
    <location>
        <begin position="228"/>
        <end position="500"/>
    </location>
</feature>
<evidence type="ECO:0000256" key="12">
    <source>
        <dbReference type="ARBA" id="ARBA00023239"/>
    </source>
</evidence>
<evidence type="ECO:0000256" key="17">
    <source>
        <dbReference type="HAMAP-Rule" id="MF_01965"/>
    </source>
</evidence>
<dbReference type="GO" id="GO:0110051">
    <property type="term" value="P:metabolite repair"/>
    <property type="evidence" value="ECO:0007669"/>
    <property type="project" value="TreeGrafter"/>
</dbReference>
<gene>
    <name evidence="18" type="primary">nnrE</name>
    <name evidence="17" type="synonym">nnrD</name>
    <name evidence="22" type="ORF">BD809_103262</name>
</gene>
<sequence length="512" mass="55860">MKILSAEQLQKADQATLRSQNISSLELMERAATQIFNSIHAKLKGADVLFHIFCGIGNNGGDGLVLSRLLPEHGYKVKTYIVNFTDKRSDDFLKNYDRLIALNTTWPTQLKSETDFPQLSEKDIVVDAIFGIGLNRPLVGWVVKLIQHINASNAFVLSIDIPSGLYADRAPDTSDGVIKASTTFTFQTPKLAFFLPETAVYSRDFEVLDIGQDQLFMNESKGVAELISKNMIRSMYQPREKFAHKGTYGHCLLIGGSYGKIGSMIIATEAAMRVGAGLATSYIPECGYTALQTAVPTAMVVTDDNDNYIKAIDYDVEPNAIGIGMGMGTNKNTILAFENFLKKIEIPVVLDADALNSIAQHGDLAKHIPSGSILTPHPKELERLVGSWKDDFEKIKKAKEYSKRYQCILVIKGAYTLIVNDDTLYINTTGNPGMATGGTGDALTGMITGLIAQGYNSLQATLVGVYLHGLSGDLAIQTTGYQGLLATDVVQYIGKSFLNLFETKTPAHTENS</sequence>
<keyword evidence="23" id="KW-1185">Reference proteome</keyword>
<feature type="binding site" evidence="18">
    <location>
        <position position="160"/>
    </location>
    <ligand>
        <name>(6S)-NADPHX</name>
        <dbReference type="ChEBI" id="CHEBI:64076"/>
    </ligand>
</feature>
<keyword evidence="11 18" id="KW-0413">Isomerase</keyword>
<dbReference type="SUPFAM" id="SSF64153">
    <property type="entry name" value="YjeF N-terminal domain-like"/>
    <property type="match status" value="1"/>
</dbReference>
<dbReference type="NCBIfam" id="TIGR00197">
    <property type="entry name" value="yjeF_nterm"/>
    <property type="match status" value="1"/>
</dbReference>
<feature type="binding site" evidence="17">
    <location>
        <begin position="412"/>
        <end position="416"/>
    </location>
    <ligand>
        <name>AMP</name>
        <dbReference type="ChEBI" id="CHEBI:456215"/>
    </ligand>
</feature>
<dbReference type="Gene3D" id="3.40.50.10260">
    <property type="entry name" value="YjeF N-terminal domain"/>
    <property type="match status" value="1"/>
</dbReference>
<dbReference type="PROSITE" id="PS51383">
    <property type="entry name" value="YJEF_C_3"/>
    <property type="match status" value="1"/>
</dbReference>
<protein>
    <recommendedName>
        <fullName evidence="19">Bifunctional NAD(P)H-hydrate repair enzyme</fullName>
    </recommendedName>
    <alternativeName>
        <fullName evidence="19">Nicotinamide nucleotide repair protein</fullName>
    </alternativeName>
    <domain>
        <recommendedName>
            <fullName evidence="19">ADP-dependent (S)-NAD(P)H-hydrate dehydratase</fullName>
            <ecNumber evidence="19">4.2.1.136</ecNumber>
        </recommendedName>
        <alternativeName>
            <fullName evidence="19">ADP-dependent NAD(P)HX dehydratase</fullName>
        </alternativeName>
    </domain>
    <domain>
        <recommendedName>
            <fullName evidence="19">NAD(P)H-hydrate epimerase</fullName>
            <ecNumber evidence="19">5.1.99.6</ecNumber>
        </recommendedName>
    </domain>
</protein>
<evidence type="ECO:0000256" key="15">
    <source>
        <dbReference type="ARBA" id="ARBA00048238"/>
    </source>
</evidence>
<comment type="similarity">
    <text evidence="3 19">In the N-terminal section; belongs to the NnrE/AIBP family.</text>
</comment>
<dbReference type="InterPro" id="IPR036652">
    <property type="entry name" value="YjeF_N_dom_sf"/>
</dbReference>
<dbReference type="GO" id="GO:0016301">
    <property type="term" value="F:kinase activity"/>
    <property type="evidence" value="ECO:0007669"/>
    <property type="project" value="UniProtKB-KW"/>
</dbReference>
<comment type="caution">
    <text evidence="22">The sequence shown here is derived from an EMBL/GenBank/DDBJ whole genome shotgun (WGS) entry which is preliminary data.</text>
</comment>
<feature type="binding site" evidence="18">
    <location>
        <position position="127"/>
    </location>
    <ligand>
        <name>K(+)</name>
        <dbReference type="ChEBI" id="CHEBI:29103"/>
    </ligand>
</feature>
<keyword evidence="8 17" id="KW-0521">NADP</keyword>
<evidence type="ECO:0000256" key="4">
    <source>
        <dbReference type="ARBA" id="ARBA00009524"/>
    </source>
</evidence>
<organism evidence="22 23">
    <name type="scientific">Aquimarina intermedia</name>
    <dbReference type="NCBI Taxonomy" id="350814"/>
    <lineage>
        <taxon>Bacteria</taxon>
        <taxon>Pseudomonadati</taxon>
        <taxon>Bacteroidota</taxon>
        <taxon>Flavobacteriia</taxon>
        <taxon>Flavobacteriales</taxon>
        <taxon>Flavobacteriaceae</taxon>
        <taxon>Aquimarina</taxon>
    </lineage>
</organism>
<keyword evidence="9 18" id="KW-0630">Potassium</keyword>
<dbReference type="GO" id="GO:0052856">
    <property type="term" value="F:NAD(P)HX epimerase activity"/>
    <property type="evidence" value="ECO:0007669"/>
    <property type="project" value="UniProtKB-UniRule"/>
</dbReference>
<name>A0A5S5C9A3_9FLAO</name>
<evidence type="ECO:0000256" key="10">
    <source>
        <dbReference type="ARBA" id="ARBA00023027"/>
    </source>
</evidence>